<gene>
    <name evidence="5" type="primary">LOC107411214</name>
</gene>
<dbReference type="InterPro" id="IPR050466">
    <property type="entry name" value="Carboxylest/Gibb_receptor"/>
</dbReference>
<dbReference type="PANTHER" id="PTHR23024">
    <property type="entry name" value="ARYLACETAMIDE DEACETYLASE"/>
    <property type="match status" value="1"/>
</dbReference>
<accession>A0A6P3Z8M8</accession>
<dbReference type="Gene3D" id="3.40.50.1820">
    <property type="entry name" value="alpha/beta hydrolase"/>
    <property type="match status" value="1"/>
</dbReference>
<dbReference type="PANTHER" id="PTHR23024:SF257">
    <property type="entry name" value="ALPHA_BETA HYDROLASE FOLD-3 DOMAIN-CONTAINING PROTEIN"/>
    <property type="match status" value="1"/>
</dbReference>
<evidence type="ECO:0000256" key="2">
    <source>
        <dbReference type="PROSITE-ProRule" id="PRU10038"/>
    </source>
</evidence>
<sequence>MVSESEIVFEFGPYLRAFKDGRVERYFNTDVVPPSDHGNGVSSKDVQISQETGVSARIFIPNTTIYANAAGQEKLPLLVYFHGGGFMIGSPFCAMYHNHITSLVKEAKIVAVSVDYRLAPEHAVPAAYEDSWAALQWVASHVDGEGPEVWLNKHANFRRVFLAGDSAGGNIVHNMVVKTGEEELAVGMEFELVGACLVHPHFEKKEGDDVDECWRFVCPTTSGLDDPRMNPSVDPRLGRLGCRKVLICAAEKDLFKERALNYYEALRKSRWDGEVELVETEGEEHVFHLFNPNSEKAVAFLRILAFFINQS</sequence>
<dbReference type="InterPro" id="IPR029058">
    <property type="entry name" value="AB_hydrolase_fold"/>
</dbReference>
<evidence type="ECO:0000256" key="1">
    <source>
        <dbReference type="ARBA" id="ARBA00010515"/>
    </source>
</evidence>
<dbReference type="Proteomes" id="UP001652623">
    <property type="component" value="Chromosome 9"/>
</dbReference>
<evidence type="ECO:0000313" key="5">
    <source>
        <dbReference type="RefSeq" id="XP_015874245.3"/>
    </source>
</evidence>
<reference evidence="5" key="1">
    <citation type="submission" date="2025-08" db="UniProtKB">
        <authorList>
            <consortium name="RefSeq"/>
        </authorList>
    </citation>
    <scope>IDENTIFICATION</scope>
    <source>
        <tissue evidence="5">Seedling</tissue>
    </source>
</reference>
<dbReference type="AlphaFoldDB" id="A0A6P3Z8M8"/>
<dbReference type="RefSeq" id="XP_015874245.3">
    <property type="nucleotide sequence ID" value="XM_016018759.4"/>
</dbReference>
<organism evidence="4 5">
    <name type="scientific">Ziziphus jujuba</name>
    <name type="common">Chinese jujube</name>
    <name type="synonym">Ziziphus sativa</name>
    <dbReference type="NCBI Taxonomy" id="326968"/>
    <lineage>
        <taxon>Eukaryota</taxon>
        <taxon>Viridiplantae</taxon>
        <taxon>Streptophyta</taxon>
        <taxon>Embryophyta</taxon>
        <taxon>Tracheophyta</taxon>
        <taxon>Spermatophyta</taxon>
        <taxon>Magnoliopsida</taxon>
        <taxon>eudicotyledons</taxon>
        <taxon>Gunneridae</taxon>
        <taxon>Pentapetalae</taxon>
        <taxon>rosids</taxon>
        <taxon>fabids</taxon>
        <taxon>Rosales</taxon>
        <taxon>Rhamnaceae</taxon>
        <taxon>Paliureae</taxon>
        <taxon>Ziziphus</taxon>
    </lineage>
</organism>
<name>A0A6P3Z8M8_ZIZJJ</name>
<protein>
    <submittedName>
        <fullName evidence="5">Probable carboxylesterase 5</fullName>
    </submittedName>
</protein>
<evidence type="ECO:0000259" key="3">
    <source>
        <dbReference type="Pfam" id="PF07859"/>
    </source>
</evidence>
<dbReference type="GeneID" id="107411214"/>
<comment type="similarity">
    <text evidence="1">Belongs to the 'GDXG' lipolytic enzyme family.</text>
</comment>
<feature type="domain" description="Alpha/beta hydrolase fold-3" evidence="3">
    <location>
        <begin position="78"/>
        <end position="288"/>
    </location>
</feature>
<evidence type="ECO:0000313" key="4">
    <source>
        <dbReference type="Proteomes" id="UP001652623"/>
    </source>
</evidence>
<dbReference type="Pfam" id="PF07859">
    <property type="entry name" value="Abhydrolase_3"/>
    <property type="match status" value="1"/>
</dbReference>
<proteinExistence type="inferred from homology"/>
<dbReference type="InParanoid" id="A0A6P3Z8M8"/>
<keyword evidence="4" id="KW-1185">Reference proteome</keyword>
<dbReference type="GO" id="GO:0016787">
    <property type="term" value="F:hydrolase activity"/>
    <property type="evidence" value="ECO:0007669"/>
    <property type="project" value="InterPro"/>
</dbReference>
<feature type="active site" evidence="2">
    <location>
        <position position="166"/>
    </location>
</feature>
<dbReference type="InterPro" id="IPR033140">
    <property type="entry name" value="Lipase_GDXG_put_SER_AS"/>
</dbReference>
<dbReference type="SUPFAM" id="SSF53474">
    <property type="entry name" value="alpha/beta-Hydrolases"/>
    <property type="match status" value="1"/>
</dbReference>
<dbReference type="InterPro" id="IPR013094">
    <property type="entry name" value="AB_hydrolase_3"/>
</dbReference>
<dbReference type="PROSITE" id="PS01174">
    <property type="entry name" value="LIPASE_GDXG_SER"/>
    <property type="match status" value="1"/>
</dbReference>
<dbReference type="KEGG" id="zju:107411214"/>